<dbReference type="Pfam" id="PF13920">
    <property type="entry name" value="zf-C3HC4_3"/>
    <property type="match status" value="1"/>
</dbReference>
<dbReference type="GO" id="GO:0008270">
    <property type="term" value="F:zinc ion binding"/>
    <property type="evidence" value="ECO:0007669"/>
    <property type="project" value="UniProtKB-KW"/>
</dbReference>
<dbReference type="InterPro" id="IPR002110">
    <property type="entry name" value="Ankyrin_rpt"/>
</dbReference>
<dbReference type="InterPro" id="IPR013083">
    <property type="entry name" value="Znf_RING/FYVE/PHD"/>
</dbReference>
<feature type="domain" description="RING-type" evidence="3">
    <location>
        <begin position="604"/>
        <end position="638"/>
    </location>
</feature>
<dbReference type="VEuPathDB" id="GiardiaDB:DHA2_152538"/>
<protein>
    <submittedName>
        <fullName evidence="4">Ankyrin repeat protein</fullName>
    </submittedName>
</protein>
<dbReference type="PANTHER" id="PTHR24120:SF4">
    <property type="entry name" value="GH07239P"/>
    <property type="match status" value="1"/>
</dbReference>
<name>V6TD08_GIAIN</name>
<dbReference type="AlphaFoldDB" id="V6TD08"/>
<proteinExistence type="predicted"/>
<reference evidence="5" key="1">
    <citation type="submission" date="2012-02" db="EMBL/GenBank/DDBJ databases">
        <title>Genome sequencing of Giardia lamblia Genotypes A2 and B isolates (DH and GS) and comparative analysis with the genomes of Genotypes A1 and E (WB and Pig).</title>
        <authorList>
            <person name="Adam R."/>
            <person name="Dahlstrom E."/>
            <person name="Martens C."/>
            <person name="Bruno D."/>
            <person name="Barbian K."/>
            <person name="Porcella S.F."/>
            <person name="Nash T."/>
        </authorList>
    </citation>
    <scope>NUCLEOTIDE SEQUENCE</scope>
    <source>
        <strain evidence="5">DH</strain>
    </source>
</reference>
<reference evidence="4 5" key="2">
    <citation type="journal article" date="2013" name="Genome Biol. Evol.">
        <title>Genome sequencing of Giardia lamblia genotypes A2 and B isolates (DH and GS) and comparative analysis with the genomes of genotypes A1 and E (WB and Pig).</title>
        <authorList>
            <person name="Adam R.D."/>
            <person name="Dahlstrom E.W."/>
            <person name="Martens C.A."/>
            <person name="Bruno D.P."/>
            <person name="Barbian K.D."/>
            <person name="Ricklefs S.M."/>
            <person name="Hernandez M.M."/>
            <person name="Narla N.P."/>
            <person name="Patel R.B."/>
            <person name="Porcella S.F."/>
            <person name="Nash T.E."/>
        </authorList>
    </citation>
    <scope>NUCLEOTIDE SEQUENCE [LARGE SCALE GENOMIC DNA]</scope>
    <source>
        <strain evidence="4 5">DH</strain>
    </source>
</reference>
<dbReference type="VEuPathDB" id="GiardiaDB:QR46_2441"/>
<evidence type="ECO:0000313" key="4">
    <source>
        <dbReference type="EMBL" id="ESU36671.1"/>
    </source>
</evidence>
<dbReference type="SMART" id="SM00248">
    <property type="entry name" value="ANK"/>
    <property type="match status" value="8"/>
</dbReference>
<dbReference type="PROSITE" id="PS50089">
    <property type="entry name" value="ZF_RING_2"/>
    <property type="match status" value="1"/>
</dbReference>
<sequence length="648" mass="72862">MRASESTEIMAYQNLTTSDTTPLYYNSVAAMLDRDTDLLNAIQQRDILNVIRLCPRYWGTRNEAGLTALHLAVRSSFFLGVRVLRTYEARLRLPNGQTALMEATIQRSIRIILLLRRFEKRCQDRSGKTALMFAAGMGCYRAVHILAPLESGLRDIHGLTALMHATLANSVSCVRALLRHEAKQVDLQGRSALIYAVMYGCSAVIPLLLKLEAGLQDNKGNTAFIYACRSNSVWMLSQLYPYERAIVNKRRQTGLMNAAMTHSIDAVSFLIAKERSSLPSSSHSDSVKPLKQSHSRKGNICRTCLDHLMLRFNHSSVCSMAVSSALEFCMRLALVLSCRFQDLKEEVVRYFPVVYLTIASLLHVYLLPIYVYICRFLALLRRDIKFLFTTRVEIKLESNELYLPITASTKSSFYTRGKRHLKYSVGARRDLAQLGSQDAYGFTAMIYACKVKNLHIVKALAPYEAGIQTMNGEYALSVLLRNADEIPSVLIDAESHLCDNDLKRPCEIAFEAGHVALGKMLVEQIVDPCMTNIAHCSRVRAALLEIERAFEMMISTPSYLDWAEDVLELKESIYNAIFDSISPIDQDIDLCLDVLGFFAGENTCVVCYDRPASMISLPCRHFILCPECSTKLTKCPVCMVLTESYISI</sequence>
<keyword evidence="1" id="KW-0863">Zinc-finger</keyword>
<dbReference type="EMBL" id="AHGT01000042">
    <property type="protein sequence ID" value="ESU36671.1"/>
    <property type="molecule type" value="Genomic_DNA"/>
</dbReference>
<feature type="transmembrane region" description="Helical" evidence="2">
    <location>
        <begin position="354"/>
        <end position="378"/>
    </location>
</feature>
<dbReference type="VEuPathDB" id="GiardiaDB:GL50803_0033807"/>
<dbReference type="VEuPathDB" id="GiardiaDB:GL50581_2325"/>
<comment type="caution">
    <text evidence="4">The sequence shown here is derived from an EMBL/GenBank/DDBJ whole genome shotgun (WGS) entry which is preliminary data.</text>
</comment>
<dbReference type="Gene3D" id="3.30.40.10">
    <property type="entry name" value="Zinc/RING finger domain, C3HC4 (zinc finger)"/>
    <property type="match status" value="1"/>
</dbReference>
<dbReference type="Gene3D" id="1.25.40.20">
    <property type="entry name" value="Ankyrin repeat-containing domain"/>
    <property type="match status" value="3"/>
</dbReference>
<dbReference type="PANTHER" id="PTHR24120">
    <property type="entry name" value="GH07239P"/>
    <property type="match status" value="1"/>
</dbReference>
<keyword evidence="1" id="KW-0862">Zinc</keyword>
<keyword evidence="2" id="KW-0472">Membrane</keyword>
<dbReference type="SUPFAM" id="SSF57850">
    <property type="entry name" value="RING/U-box"/>
    <property type="match status" value="1"/>
</dbReference>
<accession>V6TD08</accession>
<gene>
    <name evidence="4" type="ORF">DHA2_152538</name>
</gene>
<dbReference type="Pfam" id="PF12796">
    <property type="entry name" value="Ank_2"/>
    <property type="match status" value="2"/>
</dbReference>
<keyword evidence="1" id="KW-0479">Metal-binding</keyword>
<evidence type="ECO:0000256" key="1">
    <source>
        <dbReference type="PROSITE-ProRule" id="PRU00175"/>
    </source>
</evidence>
<evidence type="ECO:0000259" key="3">
    <source>
        <dbReference type="PROSITE" id="PS50089"/>
    </source>
</evidence>
<dbReference type="SUPFAM" id="SSF48403">
    <property type="entry name" value="Ankyrin repeat"/>
    <property type="match status" value="1"/>
</dbReference>
<keyword evidence="2" id="KW-0812">Transmembrane</keyword>
<evidence type="ECO:0000256" key="2">
    <source>
        <dbReference type="SAM" id="Phobius"/>
    </source>
</evidence>
<dbReference type="Proteomes" id="UP000018320">
    <property type="component" value="Unassembled WGS sequence"/>
</dbReference>
<evidence type="ECO:0000313" key="5">
    <source>
        <dbReference type="Proteomes" id="UP000018320"/>
    </source>
</evidence>
<dbReference type="InterPro" id="IPR036770">
    <property type="entry name" value="Ankyrin_rpt-contain_sf"/>
</dbReference>
<keyword evidence="2" id="KW-1133">Transmembrane helix</keyword>
<dbReference type="InterPro" id="IPR001841">
    <property type="entry name" value="Znf_RING"/>
</dbReference>
<organism evidence="4 5">
    <name type="scientific">Giardia intestinalis</name>
    <name type="common">Giardia lamblia</name>
    <dbReference type="NCBI Taxonomy" id="5741"/>
    <lineage>
        <taxon>Eukaryota</taxon>
        <taxon>Metamonada</taxon>
        <taxon>Diplomonadida</taxon>
        <taxon>Hexamitidae</taxon>
        <taxon>Giardiinae</taxon>
        <taxon>Giardia</taxon>
    </lineage>
</organism>